<reference evidence="1" key="1">
    <citation type="submission" date="2016-04" db="EMBL/GenBank/DDBJ databases">
        <authorList>
            <person name="Evans L.H."/>
            <person name="Alamgir A."/>
            <person name="Owens N."/>
            <person name="Weber N.D."/>
            <person name="Virtaneva K."/>
            <person name="Barbian K."/>
            <person name="Babar A."/>
            <person name="Rosenke K."/>
        </authorList>
    </citation>
    <scope>NUCLEOTIDE SEQUENCE</scope>
    <source>
        <strain evidence="1">86-2</strain>
    </source>
</reference>
<protein>
    <recommendedName>
        <fullName evidence="2">Virulence protein</fullName>
    </recommendedName>
</protein>
<name>A0A212KFS8_9BACT</name>
<accession>A0A212KFS8</accession>
<dbReference type="EMBL" id="FLUL01000002">
    <property type="protein sequence ID" value="SBW10507.1"/>
    <property type="molecule type" value="Genomic_DNA"/>
</dbReference>
<proteinExistence type="predicted"/>
<dbReference type="PANTHER" id="PTHR35810">
    <property type="entry name" value="CYTOPLASMIC PROTEIN-RELATED"/>
    <property type="match status" value="1"/>
</dbReference>
<gene>
    <name evidence="1" type="ORF">KL86DYS2_20107</name>
</gene>
<organism evidence="1">
    <name type="scientific">uncultured Dysgonomonas sp</name>
    <dbReference type="NCBI Taxonomy" id="206096"/>
    <lineage>
        <taxon>Bacteria</taxon>
        <taxon>Pseudomonadati</taxon>
        <taxon>Bacteroidota</taxon>
        <taxon>Bacteroidia</taxon>
        <taxon>Bacteroidales</taxon>
        <taxon>Dysgonomonadaceae</taxon>
        <taxon>Dysgonomonas</taxon>
        <taxon>environmental samples</taxon>
    </lineage>
</organism>
<evidence type="ECO:0000313" key="1">
    <source>
        <dbReference type="EMBL" id="SBW10507.1"/>
    </source>
</evidence>
<dbReference type="PANTHER" id="PTHR35810:SF1">
    <property type="entry name" value="CYTOPLASMIC PROTEIN"/>
    <property type="match status" value="1"/>
</dbReference>
<sequence length="136" mass="15721">MKTSENQNKGILRIEQGENNSYRIVFEPVNSTVWLRKIELPSLFDVSVQKMNACLNAVLKENTVNAQETCKYDLYASGNRIRYDVREVNLEVVIAMAFRIDSQHTRAIREWVIRRCLHPGISPCLPLDTEQHFGLN</sequence>
<dbReference type="RefSeq" id="WP_296952708.1">
    <property type="nucleotide sequence ID" value="NZ_LT599021.1"/>
</dbReference>
<evidence type="ECO:0008006" key="2">
    <source>
        <dbReference type="Google" id="ProtNLM"/>
    </source>
</evidence>
<dbReference type="AlphaFoldDB" id="A0A212KFS8"/>